<dbReference type="InterPro" id="IPR001666">
    <property type="entry name" value="PI_transfer"/>
</dbReference>
<dbReference type="OrthoDB" id="10053061at2759"/>
<dbReference type="OMA" id="QHNVHEL"/>
<dbReference type="Gramene" id="KMS96396">
    <property type="protein sequence ID" value="KMS96396"/>
    <property type="gene ID" value="BVRB_9g225510"/>
</dbReference>
<dbReference type="PANTHER" id="PTHR10658:SF11">
    <property type="entry name" value="VIBRATOR, ISOFORM B"/>
    <property type="match status" value="1"/>
</dbReference>
<evidence type="ECO:0000313" key="2">
    <source>
        <dbReference type="EMBL" id="KMS96396.1"/>
    </source>
</evidence>
<dbReference type="Gene3D" id="3.30.530.20">
    <property type="match status" value="1"/>
</dbReference>
<dbReference type="Proteomes" id="UP000035740">
    <property type="component" value="Unassembled WGS sequence"/>
</dbReference>
<protein>
    <recommendedName>
        <fullName evidence="1">Phosphatidylinositol transfer protein N-terminal domain-containing protein</fullName>
    </recommendedName>
</protein>
<dbReference type="GO" id="GO:0071944">
    <property type="term" value="C:cell periphery"/>
    <property type="evidence" value="ECO:0007669"/>
    <property type="project" value="UniProtKB-ARBA"/>
</dbReference>
<dbReference type="FunFam" id="3.30.530.20:FF:000028">
    <property type="entry name" value="Phosphatidylinositol transfer protein 5"/>
    <property type="match status" value="1"/>
</dbReference>
<dbReference type="InterPro" id="IPR023393">
    <property type="entry name" value="START-like_dom_sf"/>
</dbReference>
<dbReference type="PANTHER" id="PTHR10658">
    <property type="entry name" value="PHOSPHATIDYLINOSITOL TRANSFER PROTEIN"/>
    <property type="match status" value="1"/>
</dbReference>
<evidence type="ECO:0000259" key="1">
    <source>
        <dbReference type="Pfam" id="PF02121"/>
    </source>
</evidence>
<dbReference type="AlphaFoldDB" id="A0A0J8B5W4"/>
<dbReference type="SUPFAM" id="SSF55961">
    <property type="entry name" value="Bet v1-like"/>
    <property type="match status" value="1"/>
</dbReference>
<dbReference type="EMBL" id="KQ090382">
    <property type="protein sequence ID" value="KMS96396.1"/>
    <property type="molecule type" value="Genomic_DNA"/>
</dbReference>
<organism evidence="2 3">
    <name type="scientific">Beta vulgaris subsp. vulgaris</name>
    <name type="common">Beet</name>
    <dbReference type="NCBI Taxonomy" id="3555"/>
    <lineage>
        <taxon>Eukaryota</taxon>
        <taxon>Viridiplantae</taxon>
        <taxon>Streptophyta</taxon>
        <taxon>Embryophyta</taxon>
        <taxon>Tracheophyta</taxon>
        <taxon>Spermatophyta</taxon>
        <taxon>Magnoliopsida</taxon>
        <taxon>eudicotyledons</taxon>
        <taxon>Gunneridae</taxon>
        <taxon>Pentapetalae</taxon>
        <taxon>Caryophyllales</taxon>
        <taxon>Chenopodiaceae</taxon>
        <taxon>Betoideae</taxon>
        <taxon>Beta</taxon>
    </lineage>
</organism>
<accession>A0A0J8B5W4</accession>
<dbReference type="InterPro" id="IPR055261">
    <property type="entry name" value="PI_transfer_N"/>
</dbReference>
<keyword evidence="3" id="KW-1185">Reference proteome</keyword>
<dbReference type="GO" id="GO:0008526">
    <property type="term" value="F:phosphatidylinositol transfer activity"/>
    <property type="evidence" value="ECO:0007669"/>
    <property type="project" value="UniProtKB-ARBA"/>
</dbReference>
<feature type="domain" description="Phosphatidylinositol transfer protein N-terminal" evidence="1">
    <location>
        <begin position="3"/>
        <end position="247"/>
    </location>
</feature>
<dbReference type="GO" id="GO:0005737">
    <property type="term" value="C:cytoplasm"/>
    <property type="evidence" value="ECO:0007669"/>
    <property type="project" value="UniProtKB-ARBA"/>
</dbReference>
<sequence>MVQIKEFRIVMPMSLAEYEVAQMYMVLKMQQENTTNAEGVDVVENKTFEDNVFGKGHYTSKVYSFQSKIPSWLTTFASADSLLLKEDAWNAYPKCQSVIKCPSFAKLHLTIDTIHLADNGKSENVHGLNKEQLASRQVEVIDIASSVRDYWSYLVGRCDVDFSTFTSARTNRGPLVEGWREHCYPVMTAYKLVTIDAPYWGFGKRLEQVLLAGERALFIETHSNIFAWIDEWYGMTIKKLRELEGQLYSSSSERDMKLVPLKHADVLERK</sequence>
<dbReference type="PRINTS" id="PR00391">
    <property type="entry name" value="PITRANSFER"/>
</dbReference>
<reference evidence="2 3" key="1">
    <citation type="journal article" date="2014" name="Nature">
        <title>The genome of the recently domesticated crop plant sugar beet (Beta vulgaris).</title>
        <authorList>
            <person name="Dohm J.C."/>
            <person name="Minoche A.E."/>
            <person name="Holtgrawe D."/>
            <person name="Capella-Gutierrez S."/>
            <person name="Zakrzewski F."/>
            <person name="Tafer H."/>
            <person name="Rupp O."/>
            <person name="Sorensen T.R."/>
            <person name="Stracke R."/>
            <person name="Reinhardt R."/>
            <person name="Goesmann A."/>
            <person name="Kraft T."/>
            <person name="Schulz B."/>
            <person name="Stadler P.F."/>
            <person name="Schmidt T."/>
            <person name="Gabaldon T."/>
            <person name="Lehrach H."/>
            <person name="Weisshaar B."/>
            <person name="Himmelbauer H."/>
        </authorList>
    </citation>
    <scope>NUCLEOTIDE SEQUENCE [LARGE SCALE GENOMIC DNA]</scope>
    <source>
        <tissue evidence="2">Taproot</tissue>
    </source>
</reference>
<proteinExistence type="predicted"/>
<gene>
    <name evidence="2" type="ORF">BVRB_9g225510</name>
</gene>
<dbReference type="Pfam" id="PF02121">
    <property type="entry name" value="IP_trans"/>
    <property type="match status" value="1"/>
</dbReference>
<name>A0A0J8B5W4_BETVV</name>
<evidence type="ECO:0000313" key="3">
    <source>
        <dbReference type="Proteomes" id="UP000035740"/>
    </source>
</evidence>